<dbReference type="InterPro" id="IPR050708">
    <property type="entry name" value="T6SS_VgrG/RHS"/>
</dbReference>
<dbReference type="Gene3D" id="2.180.10.10">
    <property type="entry name" value="RHS repeat-associated core"/>
    <property type="match status" value="1"/>
</dbReference>
<dbReference type="RefSeq" id="WP_186598407.1">
    <property type="nucleotide sequence ID" value="NZ_JABWRR010000003.1"/>
</dbReference>
<dbReference type="PANTHER" id="PTHR32305">
    <property type="match status" value="1"/>
</dbReference>
<dbReference type="EMBL" id="JABWRS010000003">
    <property type="protein sequence ID" value="MBC3475281.1"/>
    <property type="molecule type" value="Genomic_DNA"/>
</dbReference>
<dbReference type="PANTHER" id="PTHR32305:SF15">
    <property type="entry name" value="PROTEIN RHSA-RELATED"/>
    <property type="match status" value="1"/>
</dbReference>
<comment type="caution">
    <text evidence="1">The sequence shown here is derived from an EMBL/GenBank/DDBJ whole genome shotgun (WGS) entry which is preliminary data.</text>
</comment>
<reference evidence="1 2" key="1">
    <citation type="journal article" date="2020" name="Microorganisms">
        <title>Reliable Identification of Environmental Pseudomonas Isolates Using the rpoD Gene.</title>
        <authorList>
            <consortium name="The Broad Institute Genome Sequencing Platform"/>
            <person name="Girard L."/>
            <person name="Lood C."/>
            <person name="Rokni-Zadeh H."/>
            <person name="van Noort V."/>
            <person name="Lavigne R."/>
            <person name="De Mot R."/>
        </authorList>
    </citation>
    <scope>NUCLEOTIDE SEQUENCE [LARGE SCALE GENOMIC DNA]</scope>
    <source>
        <strain evidence="1 2">RW7P2</strain>
    </source>
</reference>
<sequence>MDRCFRSASCHNRQCHDQAYTPYGMSVSSQCSSRVGFAGQWQDTHSGCYLLGMGRRMYDPSLGRFVSPDVLSPFGSGGVNAYAYCAGDPVNYVDPSGLSRSGVGRQANPQKRLDISVLKSANLRPSLYPQLANFRQKAKGMTGWPMERETVVARIYKHGVPHYGYSRFDLTYNFAADDFSVNFVYGSPIFHLPAGNYEVKKDTYVLGVGAFQPARGLRNYKSREVSKADFGGFSLPAVQHPRAQLAESAWPEVAKAIWDVRLRREIDQFDKMLQSYSPPDAPTPPPRRR</sequence>
<name>A0ABR6V4C8_9PSED</name>
<organism evidence="1 2">
    <name type="scientific">Pseudomonas taiwanensis</name>
    <dbReference type="NCBI Taxonomy" id="470150"/>
    <lineage>
        <taxon>Bacteria</taxon>
        <taxon>Pseudomonadati</taxon>
        <taxon>Pseudomonadota</taxon>
        <taxon>Gammaproteobacteria</taxon>
        <taxon>Pseudomonadales</taxon>
        <taxon>Pseudomonadaceae</taxon>
        <taxon>Pseudomonas</taxon>
    </lineage>
</organism>
<dbReference type="InterPro" id="IPR022385">
    <property type="entry name" value="Rhs_assc_core"/>
</dbReference>
<dbReference type="Proteomes" id="UP000628086">
    <property type="component" value="Unassembled WGS sequence"/>
</dbReference>
<evidence type="ECO:0000313" key="1">
    <source>
        <dbReference type="EMBL" id="MBC3475281.1"/>
    </source>
</evidence>
<keyword evidence="2" id="KW-1185">Reference proteome</keyword>
<evidence type="ECO:0000313" key="2">
    <source>
        <dbReference type="Proteomes" id="UP000628086"/>
    </source>
</evidence>
<protein>
    <submittedName>
        <fullName evidence="1">RHS repeat-associated core domain-containing protein</fullName>
    </submittedName>
</protein>
<proteinExistence type="predicted"/>
<dbReference type="NCBIfam" id="TIGR03696">
    <property type="entry name" value="Rhs_assc_core"/>
    <property type="match status" value="1"/>
</dbReference>
<accession>A0ABR6V4C8</accession>
<gene>
    <name evidence="1" type="ORF">HU747_06685</name>
</gene>